<name>A0A090WYZ2_9FLAO</name>
<gene>
    <name evidence="1" type="ORF">JCM19274_94</name>
</gene>
<accession>A0A090WYZ2</accession>
<sequence length="46" mass="5109">MGIGPSSGTFWEYKCQPDSIVAFETKRYSVSDSFSTEVVHFTGSEI</sequence>
<evidence type="ECO:0000313" key="2">
    <source>
        <dbReference type="Proteomes" id="UP000029643"/>
    </source>
</evidence>
<comment type="caution">
    <text evidence="1">The sequence shown here is derived from an EMBL/GenBank/DDBJ whole genome shotgun (WGS) entry which is preliminary data.</text>
</comment>
<dbReference type="AlphaFoldDB" id="A0A090WYZ2"/>
<reference evidence="1 2" key="1">
    <citation type="journal article" date="2014" name="Genome Announc.">
        <title>Draft Genome Sequences of Marine Flavobacterium Algibacter lectus Strains SS8 and NR4.</title>
        <authorList>
            <person name="Takatani N."/>
            <person name="Nakanishi M."/>
            <person name="Meirelles P."/>
            <person name="Mino S."/>
            <person name="Suda W."/>
            <person name="Oshima K."/>
            <person name="Hattori M."/>
            <person name="Ohkuma M."/>
            <person name="Hosokawa M."/>
            <person name="Miyashita K."/>
            <person name="Thompson F.L."/>
            <person name="Niwa A."/>
            <person name="Sawabe T."/>
            <person name="Sawabe T."/>
        </authorList>
    </citation>
    <scope>NUCLEOTIDE SEQUENCE [LARGE SCALE GENOMIC DNA]</scope>
    <source>
        <strain evidence="2">JCM19274</strain>
    </source>
</reference>
<organism evidence="1 2">
    <name type="scientific">Algibacter lectus</name>
    <dbReference type="NCBI Taxonomy" id="221126"/>
    <lineage>
        <taxon>Bacteria</taxon>
        <taxon>Pseudomonadati</taxon>
        <taxon>Bacteroidota</taxon>
        <taxon>Flavobacteriia</taxon>
        <taxon>Flavobacteriales</taxon>
        <taxon>Flavobacteriaceae</taxon>
        <taxon>Algibacter</taxon>
    </lineage>
</organism>
<dbReference type="EMBL" id="BBNU01000022">
    <property type="protein sequence ID" value="GAL82196.1"/>
    <property type="molecule type" value="Genomic_DNA"/>
</dbReference>
<protein>
    <submittedName>
        <fullName evidence="1">Uncharacterized protein</fullName>
    </submittedName>
</protein>
<evidence type="ECO:0000313" key="1">
    <source>
        <dbReference type="EMBL" id="GAL82196.1"/>
    </source>
</evidence>
<dbReference type="Proteomes" id="UP000029643">
    <property type="component" value="Unassembled WGS sequence"/>
</dbReference>
<proteinExistence type="predicted"/>